<dbReference type="Proteomes" id="UP001139485">
    <property type="component" value="Unassembled WGS sequence"/>
</dbReference>
<keyword evidence="2" id="KW-0645">Protease</keyword>
<organism evidence="2 3">
    <name type="scientific">Nocardioides bruguierae</name>
    <dbReference type="NCBI Taxonomy" id="2945102"/>
    <lineage>
        <taxon>Bacteria</taxon>
        <taxon>Bacillati</taxon>
        <taxon>Actinomycetota</taxon>
        <taxon>Actinomycetes</taxon>
        <taxon>Propionibacteriales</taxon>
        <taxon>Nocardioidaceae</taxon>
        <taxon>Nocardioides</taxon>
    </lineage>
</organism>
<evidence type="ECO:0000256" key="1">
    <source>
        <dbReference type="SAM" id="MobiDB-lite"/>
    </source>
</evidence>
<proteinExistence type="predicted"/>
<dbReference type="AlphaFoldDB" id="A0A9X2IEG5"/>
<name>A0A9X2IEG5_9ACTN</name>
<keyword evidence="3" id="KW-1185">Reference proteome</keyword>
<sequence>MQRAGTTGPACTGNDLALVRLPRRVHDLVNPSVPVWGGPTGLGDGLAAGETVLGYGASSLRAGENVLSPRAGTVLPADESARGWTHEVLTLTPGVPGDSGSGLLDARGRAVGTLSTLTLLPVPGSNGVSDLRRALDFARRHGAPRGLRVAVGTEPFTGPSTGLSTGQAPTS</sequence>
<evidence type="ECO:0000313" key="3">
    <source>
        <dbReference type="Proteomes" id="UP001139485"/>
    </source>
</evidence>
<feature type="compositionally biased region" description="Polar residues" evidence="1">
    <location>
        <begin position="158"/>
        <end position="171"/>
    </location>
</feature>
<evidence type="ECO:0000313" key="2">
    <source>
        <dbReference type="EMBL" id="MCM0619329.1"/>
    </source>
</evidence>
<keyword evidence="2" id="KW-0378">Hydrolase</keyword>
<accession>A0A9X2IEG5</accession>
<comment type="caution">
    <text evidence="2">The sequence shown here is derived from an EMBL/GenBank/DDBJ whole genome shotgun (WGS) entry which is preliminary data.</text>
</comment>
<dbReference type="EMBL" id="JAMOIL010000002">
    <property type="protein sequence ID" value="MCM0619329.1"/>
    <property type="molecule type" value="Genomic_DNA"/>
</dbReference>
<feature type="region of interest" description="Disordered" evidence="1">
    <location>
        <begin position="150"/>
        <end position="171"/>
    </location>
</feature>
<dbReference type="RefSeq" id="WP_250826180.1">
    <property type="nucleotide sequence ID" value="NZ_JAMOIL010000002.1"/>
</dbReference>
<dbReference type="SUPFAM" id="SSF50494">
    <property type="entry name" value="Trypsin-like serine proteases"/>
    <property type="match status" value="1"/>
</dbReference>
<dbReference type="GO" id="GO:0008233">
    <property type="term" value="F:peptidase activity"/>
    <property type="evidence" value="ECO:0007669"/>
    <property type="project" value="UniProtKB-KW"/>
</dbReference>
<dbReference type="GO" id="GO:0006508">
    <property type="term" value="P:proteolysis"/>
    <property type="evidence" value="ECO:0007669"/>
    <property type="project" value="UniProtKB-KW"/>
</dbReference>
<protein>
    <submittedName>
        <fullName evidence="2">Serine protease</fullName>
    </submittedName>
</protein>
<dbReference type="InterPro" id="IPR009003">
    <property type="entry name" value="Peptidase_S1_PA"/>
</dbReference>
<reference evidence="2" key="1">
    <citation type="submission" date="2022-05" db="EMBL/GenBank/DDBJ databases">
        <authorList>
            <person name="Tuo L."/>
        </authorList>
    </citation>
    <scope>NUCLEOTIDE SEQUENCE</scope>
    <source>
        <strain evidence="2">BSK12Z-4</strain>
    </source>
</reference>
<gene>
    <name evidence="2" type="ORF">M8330_03335</name>
</gene>